<proteinExistence type="predicted"/>
<reference evidence="1" key="3">
    <citation type="submission" date="2020-12" db="UniProtKB">
        <authorList>
            <consortium name="EnsemblPlants"/>
        </authorList>
    </citation>
    <scope>IDENTIFICATION</scope>
</reference>
<evidence type="ECO:0000313" key="1">
    <source>
        <dbReference type="EnsemblPlants" id="Pp3c1_40740V3.2"/>
    </source>
</evidence>
<dbReference type="Gramene" id="Pp3c1_40740V3.1">
    <property type="protein sequence ID" value="Pp3c1_40740V3.1"/>
    <property type="gene ID" value="Pp3c1_40740"/>
</dbReference>
<keyword evidence="2" id="KW-1185">Reference proteome</keyword>
<dbReference type="Gramene" id="Pp3c1_40740V3.2">
    <property type="protein sequence ID" value="Pp3c1_40740V3.2"/>
    <property type="gene ID" value="Pp3c1_40740"/>
</dbReference>
<sequence>MHEDPNAEPEKLNCENKDFSEKFILAKPLPASQNLEKIKTGFKKLGPHVLEAWKTDLGPEKFQKWGARGYPPEEPASTNLGNMDTDRSSILQVACEHGTFSRRSIGELTSVASQASRSEGVCTCVQWFHGLKRT</sequence>
<dbReference type="EnsemblPlants" id="Pp3c1_40740V3.1">
    <property type="protein sequence ID" value="Pp3c1_40740V3.1"/>
    <property type="gene ID" value="Pp3c1_40740"/>
</dbReference>
<name>A0A7I4BWK5_PHYPA</name>
<protein>
    <submittedName>
        <fullName evidence="1">Uncharacterized protein</fullName>
    </submittedName>
</protein>
<evidence type="ECO:0000313" key="2">
    <source>
        <dbReference type="Proteomes" id="UP000006727"/>
    </source>
</evidence>
<dbReference type="EMBL" id="ABEU02000001">
    <property type="status" value="NOT_ANNOTATED_CDS"/>
    <property type="molecule type" value="Genomic_DNA"/>
</dbReference>
<organism evidence="1 2">
    <name type="scientific">Physcomitrium patens</name>
    <name type="common">Spreading-leaved earth moss</name>
    <name type="synonym">Physcomitrella patens</name>
    <dbReference type="NCBI Taxonomy" id="3218"/>
    <lineage>
        <taxon>Eukaryota</taxon>
        <taxon>Viridiplantae</taxon>
        <taxon>Streptophyta</taxon>
        <taxon>Embryophyta</taxon>
        <taxon>Bryophyta</taxon>
        <taxon>Bryophytina</taxon>
        <taxon>Bryopsida</taxon>
        <taxon>Funariidae</taxon>
        <taxon>Funariales</taxon>
        <taxon>Funariaceae</taxon>
        <taxon>Physcomitrium</taxon>
    </lineage>
</organism>
<reference evidence="1 2" key="1">
    <citation type="journal article" date="2008" name="Science">
        <title>The Physcomitrella genome reveals evolutionary insights into the conquest of land by plants.</title>
        <authorList>
            <person name="Rensing S."/>
            <person name="Lang D."/>
            <person name="Zimmer A."/>
            <person name="Terry A."/>
            <person name="Salamov A."/>
            <person name="Shapiro H."/>
            <person name="Nishiyama T."/>
            <person name="Perroud P.-F."/>
            <person name="Lindquist E."/>
            <person name="Kamisugi Y."/>
            <person name="Tanahashi T."/>
            <person name="Sakakibara K."/>
            <person name="Fujita T."/>
            <person name="Oishi K."/>
            <person name="Shin-I T."/>
            <person name="Kuroki Y."/>
            <person name="Toyoda A."/>
            <person name="Suzuki Y."/>
            <person name="Hashimoto A."/>
            <person name="Yamaguchi K."/>
            <person name="Sugano A."/>
            <person name="Kohara Y."/>
            <person name="Fujiyama A."/>
            <person name="Anterola A."/>
            <person name="Aoki S."/>
            <person name="Ashton N."/>
            <person name="Barbazuk W.B."/>
            <person name="Barker E."/>
            <person name="Bennetzen J."/>
            <person name="Bezanilla M."/>
            <person name="Blankenship R."/>
            <person name="Cho S.H."/>
            <person name="Dutcher S."/>
            <person name="Estelle M."/>
            <person name="Fawcett J.A."/>
            <person name="Gundlach H."/>
            <person name="Hanada K."/>
            <person name="Heyl A."/>
            <person name="Hicks K.A."/>
            <person name="Hugh J."/>
            <person name="Lohr M."/>
            <person name="Mayer K."/>
            <person name="Melkozernov A."/>
            <person name="Murata T."/>
            <person name="Nelson D."/>
            <person name="Pils B."/>
            <person name="Prigge M."/>
            <person name="Reiss B."/>
            <person name="Renner T."/>
            <person name="Rombauts S."/>
            <person name="Rushton P."/>
            <person name="Sanderfoot A."/>
            <person name="Schween G."/>
            <person name="Shiu S.-H."/>
            <person name="Stueber K."/>
            <person name="Theodoulou F.L."/>
            <person name="Tu H."/>
            <person name="Van de Peer Y."/>
            <person name="Verrier P.J."/>
            <person name="Waters E."/>
            <person name="Wood A."/>
            <person name="Yang L."/>
            <person name="Cove D."/>
            <person name="Cuming A."/>
            <person name="Hasebe M."/>
            <person name="Lucas S."/>
            <person name="Mishler D.B."/>
            <person name="Reski R."/>
            <person name="Grigoriev I."/>
            <person name="Quatrano R.S."/>
            <person name="Boore J.L."/>
        </authorList>
    </citation>
    <scope>NUCLEOTIDE SEQUENCE [LARGE SCALE GENOMIC DNA]</scope>
    <source>
        <strain evidence="1 2">cv. Gransden 2004</strain>
    </source>
</reference>
<dbReference type="AlphaFoldDB" id="A0A7I4BWK5"/>
<dbReference type="InParanoid" id="A0A7I4BWK5"/>
<reference evidence="1 2" key="2">
    <citation type="journal article" date="2018" name="Plant J.">
        <title>The Physcomitrella patens chromosome-scale assembly reveals moss genome structure and evolution.</title>
        <authorList>
            <person name="Lang D."/>
            <person name="Ullrich K.K."/>
            <person name="Murat F."/>
            <person name="Fuchs J."/>
            <person name="Jenkins J."/>
            <person name="Haas F.B."/>
            <person name="Piednoel M."/>
            <person name="Gundlach H."/>
            <person name="Van Bel M."/>
            <person name="Meyberg R."/>
            <person name="Vives C."/>
            <person name="Morata J."/>
            <person name="Symeonidi A."/>
            <person name="Hiss M."/>
            <person name="Muchero W."/>
            <person name="Kamisugi Y."/>
            <person name="Saleh O."/>
            <person name="Blanc G."/>
            <person name="Decker E.L."/>
            <person name="van Gessel N."/>
            <person name="Grimwood J."/>
            <person name="Hayes R.D."/>
            <person name="Graham S.W."/>
            <person name="Gunter L.E."/>
            <person name="McDaniel S.F."/>
            <person name="Hoernstein S.N.W."/>
            <person name="Larsson A."/>
            <person name="Li F.W."/>
            <person name="Perroud P.F."/>
            <person name="Phillips J."/>
            <person name="Ranjan P."/>
            <person name="Rokshar D.S."/>
            <person name="Rothfels C.J."/>
            <person name="Schneider L."/>
            <person name="Shu S."/>
            <person name="Stevenson D.W."/>
            <person name="Thummler F."/>
            <person name="Tillich M."/>
            <person name="Villarreal Aguilar J.C."/>
            <person name="Widiez T."/>
            <person name="Wong G.K."/>
            <person name="Wymore A."/>
            <person name="Zhang Y."/>
            <person name="Zimmer A.D."/>
            <person name="Quatrano R.S."/>
            <person name="Mayer K.F.X."/>
            <person name="Goodstein D."/>
            <person name="Casacuberta J.M."/>
            <person name="Vandepoele K."/>
            <person name="Reski R."/>
            <person name="Cuming A.C."/>
            <person name="Tuskan G.A."/>
            <person name="Maumus F."/>
            <person name="Salse J."/>
            <person name="Schmutz J."/>
            <person name="Rensing S.A."/>
        </authorList>
    </citation>
    <scope>NUCLEOTIDE SEQUENCE [LARGE SCALE GENOMIC DNA]</scope>
    <source>
        <strain evidence="1 2">cv. Gransden 2004</strain>
    </source>
</reference>
<accession>A0A7I4BWK5</accession>
<dbReference type="Proteomes" id="UP000006727">
    <property type="component" value="Chromosome 1"/>
</dbReference>
<dbReference type="EnsemblPlants" id="Pp3c1_40740V3.2">
    <property type="protein sequence ID" value="Pp3c1_40740V3.2"/>
    <property type="gene ID" value="Pp3c1_40740"/>
</dbReference>